<reference evidence="2 3" key="1">
    <citation type="submission" date="2016-08" db="EMBL/GenBank/DDBJ databases">
        <title>Draft genome of Fabibacter sp. strain SK-8.</title>
        <authorList>
            <person name="Wong S.-K."/>
            <person name="Hamasaki K."/>
            <person name="Yoshizawa S."/>
        </authorList>
    </citation>
    <scope>NUCLEOTIDE SEQUENCE [LARGE SCALE GENOMIC DNA]</scope>
    <source>
        <strain evidence="2 3">SK-8</strain>
    </source>
</reference>
<dbReference type="RefSeq" id="WP_069835378.1">
    <property type="nucleotide sequence ID" value="NZ_MDGQ01000005.1"/>
</dbReference>
<dbReference type="OrthoDB" id="1431520at2"/>
<proteinExistence type="predicted"/>
<dbReference type="EMBL" id="MDGQ01000005">
    <property type="protein sequence ID" value="OEJ99915.1"/>
    <property type="molecule type" value="Genomic_DNA"/>
</dbReference>
<organism evidence="2 3">
    <name type="scientific">Roseivirga misakiensis</name>
    <dbReference type="NCBI Taxonomy" id="1563681"/>
    <lineage>
        <taxon>Bacteria</taxon>
        <taxon>Pseudomonadati</taxon>
        <taxon>Bacteroidota</taxon>
        <taxon>Cytophagia</taxon>
        <taxon>Cytophagales</taxon>
        <taxon>Roseivirgaceae</taxon>
        <taxon>Roseivirga</taxon>
    </lineage>
</organism>
<comment type="caution">
    <text evidence="2">The sequence shown here is derived from an EMBL/GenBank/DDBJ whole genome shotgun (WGS) entry which is preliminary data.</text>
</comment>
<accession>A0A1E5SLA8</accession>
<evidence type="ECO:0000256" key="1">
    <source>
        <dbReference type="SAM" id="Phobius"/>
    </source>
</evidence>
<feature type="transmembrane region" description="Helical" evidence="1">
    <location>
        <begin position="105"/>
        <end position="124"/>
    </location>
</feature>
<keyword evidence="1" id="KW-0472">Membrane</keyword>
<feature type="transmembrane region" description="Helical" evidence="1">
    <location>
        <begin position="78"/>
        <end position="99"/>
    </location>
</feature>
<dbReference type="STRING" id="1563681.BFP71_10235"/>
<keyword evidence="3" id="KW-1185">Reference proteome</keyword>
<keyword evidence="1" id="KW-1133">Transmembrane helix</keyword>
<evidence type="ECO:0000313" key="3">
    <source>
        <dbReference type="Proteomes" id="UP000095552"/>
    </source>
</evidence>
<name>A0A1E5SLA8_9BACT</name>
<dbReference type="AlphaFoldDB" id="A0A1E5SLA8"/>
<dbReference type="Proteomes" id="UP000095552">
    <property type="component" value="Unassembled WGS sequence"/>
</dbReference>
<evidence type="ECO:0000313" key="2">
    <source>
        <dbReference type="EMBL" id="OEJ99915.1"/>
    </source>
</evidence>
<gene>
    <name evidence="2" type="ORF">BFP71_10235</name>
</gene>
<protein>
    <submittedName>
        <fullName evidence="2">Uncharacterized protein</fullName>
    </submittedName>
</protein>
<sequence>MKIFPIKEIGFRLIDRLMRRTEHTENLTSQYTDKSFRGKINGTGFKIISSAIGSGAFCVLKGEIASDQGSVRVEIHKVFRVLLSLFLMFPIIGLLIMIISGTEDFSPILILVAIGEILIIRYAVIGLEV</sequence>
<keyword evidence="1" id="KW-0812">Transmembrane</keyword>